<dbReference type="Gene3D" id="3.30.1520.10">
    <property type="entry name" value="Phox-like domain"/>
    <property type="match status" value="1"/>
</dbReference>
<dbReference type="PANTHER" id="PTHR22775:SF3">
    <property type="entry name" value="SORTING NEXIN-13"/>
    <property type="match status" value="1"/>
</dbReference>
<feature type="region of interest" description="Disordered" evidence="2">
    <location>
        <begin position="764"/>
        <end position="854"/>
    </location>
</feature>
<evidence type="ECO:0000256" key="1">
    <source>
        <dbReference type="ARBA" id="ARBA00010883"/>
    </source>
</evidence>
<dbReference type="InterPro" id="IPR001683">
    <property type="entry name" value="PX_dom"/>
</dbReference>
<dbReference type="InterPro" id="IPR036871">
    <property type="entry name" value="PX_dom_sf"/>
</dbReference>
<evidence type="ECO:0008006" key="9">
    <source>
        <dbReference type="Google" id="ProtNLM"/>
    </source>
</evidence>
<feature type="compositionally biased region" description="Low complexity" evidence="2">
    <location>
        <begin position="646"/>
        <end position="661"/>
    </location>
</feature>
<feature type="compositionally biased region" description="Polar residues" evidence="2">
    <location>
        <begin position="619"/>
        <end position="634"/>
    </location>
</feature>
<organism evidence="7 8">
    <name type="scientific">Tremella mesenterica</name>
    <name type="common">Jelly fungus</name>
    <dbReference type="NCBI Taxonomy" id="5217"/>
    <lineage>
        <taxon>Eukaryota</taxon>
        <taxon>Fungi</taxon>
        <taxon>Dikarya</taxon>
        <taxon>Basidiomycota</taxon>
        <taxon>Agaricomycotina</taxon>
        <taxon>Tremellomycetes</taxon>
        <taxon>Tremellales</taxon>
        <taxon>Tremellaceae</taxon>
        <taxon>Tremella</taxon>
    </lineage>
</organism>
<dbReference type="InterPro" id="IPR003114">
    <property type="entry name" value="Phox_assoc"/>
</dbReference>
<feature type="compositionally biased region" description="Low complexity" evidence="2">
    <location>
        <begin position="781"/>
        <end position="790"/>
    </location>
</feature>
<feature type="region of interest" description="Disordered" evidence="2">
    <location>
        <begin position="587"/>
        <end position="693"/>
    </location>
</feature>
<dbReference type="SUPFAM" id="SSF48097">
    <property type="entry name" value="Regulator of G-protein signaling, RGS"/>
    <property type="match status" value="1"/>
</dbReference>
<evidence type="ECO:0000256" key="3">
    <source>
        <dbReference type="SAM" id="Phobius"/>
    </source>
</evidence>
<dbReference type="PROSITE" id="PS51207">
    <property type="entry name" value="PXA"/>
    <property type="match status" value="1"/>
</dbReference>
<dbReference type="Pfam" id="PF00615">
    <property type="entry name" value="RGS"/>
    <property type="match status" value="1"/>
</dbReference>
<feature type="domain" description="PXA" evidence="6">
    <location>
        <begin position="109"/>
        <end position="281"/>
    </location>
</feature>
<evidence type="ECO:0000313" key="8">
    <source>
        <dbReference type="Proteomes" id="UP000289152"/>
    </source>
</evidence>
<dbReference type="FunCoup" id="A0A4V1M4G5">
    <property type="interactions" value="365"/>
</dbReference>
<protein>
    <recommendedName>
        <fullName evidence="9">Intermediate filament protein</fullName>
    </recommendedName>
</protein>
<dbReference type="Pfam" id="PF00787">
    <property type="entry name" value="PX"/>
    <property type="match status" value="1"/>
</dbReference>
<keyword evidence="3" id="KW-0812">Transmembrane</keyword>
<dbReference type="GO" id="GO:0035091">
    <property type="term" value="F:phosphatidylinositol binding"/>
    <property type="evidence" value="ECO:0007669"/>
    <property type="project" value="InterPro"/>
</dbReference>
<dbReference type="InterPro" id="IPR044926">
    <property type="entry name" value="RGS_subdomain_2"/>
</dbReference>
<evidence type="ECO:0000313" key="7">
    <source>
        <dbReference type="EMBL" id="RXK40287.1"/>
    </source>
</evidence>
<dbReference type="InterPro" id="IPR016137">
    <property type="entry name" value="RGS"/>
</dbReference>
<dbReference type="PROSITE" id="PS50132">
    <property type="entry name" value="RGS"/>
    <property type="match status" value="1"/>
</dbReference>
<name>A0A4V1M4G5_TREME</name>
<dbReference type="Pfam" id="PF02194">
    <property type="entry name" value="PXA"/>
    <property type="match status" value="1"/>
</dbReference>
<comment type="caution">
    <text evidence="7">The sequence shown here is derived from an EMBL/GenBank/DDBJ whole genome shotgun (WGS) entry which is preliminary data.</text>
</comment>
<comment type="similarity">
    <text evidence="1">Belongs to the sorting nexin family.</text>
</comment>
<keyword evidence="8" id="KW-1185">Reference proteome</keyword>
<feature type="domain" description="PX" evidence="5">
    <location>
        <begin position="968"/>
        <end position="1096"/>
    </location>
</feature>
<dbReference type="OrthoDB" id="120967at2759"/>
<dbReference type="Pfam" id="PF08628">
    <property type="entry name" value="Nexin_C"/>
    <property type="match status" value="1"/>
</dbReference>
<dbReference type="PANTHER" id="PTHR22775">
    <property type="entry name" value="SORTING NEXIN"/>
    <property type="match status" value="1"/>
</dbReference>
<keyword evidence="3" id="KW-0472">Membrane</keyword>
<feature type="compositionally biased region" description="Basic and acidic residues" evidence="2">
    <location>
        <begin position="594"/>
        <end position="604"/>
    </location>
</feature>
<dbReference type="SUPFAM" id="SSF64268">
    <property type="entry name" value="PX domain"/>
    <property type="match status" value="1"/>
</dbReference>
<dbReference type="SMART" id="SM00313">
    <property type="entry name" value="PXA"/>
    <property type="match status" value="1"/>
</dbReference>
<dbReference type="Proteomes" id="UP000289152">
    <property type="component" value="Unassembled WGS sequence"/>
</dbReference>
<keyword evidence="3" id="KW-1133">Transmembrane helix</keyword>
<dbReference type="SMART" id="SM00312">
    <property type="entry name" value="PX"/>
    <property type="match status" value="1"/>
</dbReference>
<dbReference type="Gene3D" id="1.10.167.10">
    <property type="entry name" value="Regulator of G-protein Signalling 4, domain 2"/>
    <property type="match status" value="1"/>
</dbReference>
<dbReference type="SMART" id="SM00315">
    <property type="entry name" value="RGS"/>
    <property type="match status" value="1"/>
</dbReference>
<feature type="region of interest" description="Disordered" evidence="2">
    <location>
        <begin position="1166"/>
        <end position="1187"/>
    </location>
</feature>
<dbReference type="VEuPathDB" id="FungiDB:TREMEDRAFT_72775"/>
<feature type="transmembrane region" description="Helical" evidence="3">
    <location>
        <begin position="33"/>
        <end position="54"/>
    </location>
</feature>
<evidence type="ECO:0000256" key="2">
    <source>
        <dbReference type="SAM" id="MobiDB-lite"/>
    </source>
</evidence>
<feature type="domain" description="RGS" evidence="4">
    <location>
        <begin position="431"/>
        <end position="579"/>
    </location>
</feature>
<feature type="compositionally biased region" description="Polar residues" evidence="2">
    <location>
        <begin position="816"/>
        <end position="834"/>
    </location>
</feature>
<dbReference type="InParanoid" id="A0A4V1M4G5"/>
<dbReference type="InterPro" id="IPR013937">
    <property type="entry name" value="Sorting_nexin_C"/>
</dbReference>
<dbReference type="EMBL" id="SDIL01000020">
    <property type="protein sequence ID" value="RXK40287.1"/>
    <property type="molecule type" value="Genomic_DNA"/>
</dbReference>
<feature type="compositionally biased region" description="Low complexity" evidence="2">
    <location>
        <begin position="1166"/>
        <end position="1179"/>
    </location>
</feature>
<feature type="compositionally biased region" description="Basic and acidic residues" evidence="2">
    <location>
        <begin position="667"/>
        <end position="684"/>
    </location>
</feature>
<evidence type="ECO:0000259" key="4">
    <source>
        <dbReference type="PROSITE" id="PS50132"/>
    </source>
</evidence>
<dbReference type="STRING" id="5217.A0A4V1M4G5"/>
<accession>A0A4V1M4G5</accession>
<evidence type="ECO:0000259" key="5">
    <source>
        <dbReference type="PROSITE" id="PS50195"/>
    </source>
</evidence>
<reference evidence="7 8" key="1">
    <citation type="submission" date="2016-06" db="EMBL/GenBank/DDBJ databases">
        <title>Evolution of pathogenesis and genome organization in the Tremellales.</title>
        <authorList>
            <person name="Cuomo C."/>
            <person name="Litvintseva A."/>
            <person name="Heitman J."/>
            <person name="Chen Y."/>
            <person name="Sun S."/>
            <person name="Springer D."/>
            <person name="Dromer F."/>
            <person name="Young S."/>
            <person name="Zeng Q."/>
            <person name="Chapman S."/>
            <person name="Gujja S."/>
            <person name="Saif S."/>
            <person name="Birren B."/>
        </authorList>
    </citation>
    <scope>NUCLEOTIDE SEQUENCE [LARGE SCALE GENOMIC DNA]</scope>
    <source>
        <strain evidence="7 8">ATCC 28783</strain>
    </source>
</reference>
<gene>
    <name evidence="7" type="ORF">M231_02401</name>
</gene>
<dbReference type="PROSITE" id="PS50195">
    <property type="entry name" value="PX"/>
    <property type="match status" value="1"/>
</dbReference>
<dbReference type="InterPro" id="IPR036305">
    <property type="entry name" value="RGS_sf"/>
</dbReference>
<sequence>MLSLHPLTILASLSALVLAFVFPQLSFLQTLLLSPAFFSLFLCVFISTILYLLIRRQLNTKTSLISNGRRPIKSLVFTTSTAWSSILARDTTSNKPSSPSSLKGSYGSRKSLDNRLDRILNLITQTFILPWYTRISPSPIFPQAVQTLVRSIIIDLATRSNDVDWSTILVSKIIPIITDHMHHYRSVEHLSSRSLPLPLPKGAHRALALQPELTGETTTVNVEEYLRGVVIRVLECVLPPEEKTEVVKTMAREIVLCSILMPVLDMLSEPDFWNRQIDEKGGQYLHEQKQVNKFLSALSTIPYPSNTSSPMTTRGYTGPLSTSSISINSTSQQFDVFIRSIAKVKSLGEARRLRADIERESRHAKSMQMDSERSEGVRDDKQVKRLIKFVQRLERARISVDARIQVLTGQQRKTSDTNIPHVPTADPTLINLRSVLSDPSSLAYWLEYMDRRGRSRLVQFWLTVEGFKNPLDLIDPTVDPLVSTPWDEGDLKGFAANKDDISFLVKTYLNVPDNNLGIPVRHSSVLQNFCQTSSDHVPETNEVQRVKQATFAAQQAVFEQMEDDDWPEFTKTELYLKALSDLRLPSSLVPIPSRDTRASSEERTSSLSPPAHPLRRFTTPLSPVSHNSIPSSKLRSAPKLVNGSFTPAVPRSSASVSVTPPTFDPPLKTEPKHRAVSADEKERMTSGLVSPVPMTRRSSHLDVLMSPDREVATHHLEKKLFDDDDDISGPIVQEDEEDDFAQLQRMKAIQAALDEIIRSDDLSASMTTSLPPPTEPEVDSADALSSSLVLPRRNDEDRPATKLGSRSFENLKSPVVDQNSGISSQERRPSSIQDASVDRPPFHRRTSSKVSLPQERRLFEEDELKDDVFDVEEDIEDGVDAIQPAVAGDLQLPLEIARLQDKIDYLVRQESLLEDLIRKAELTGNAAELKILHRSQSSIKREQRTALFQKAQFEQQEAENRLVPGRTRVVIPSSVITAEEGEHGKQVVRYTIEVSQIGEDAKVLLNWVVARRYNEFFELDRAIREWAATSGDPRILEEFKTKVGELPGKKLVANMSTSFIDNRRIGLEKYLQSLITSSIICDSHILRSFLSRSSIESLSSNDTSPPRFSIARQNIVKALYKTMATSFDDSIGPNMLDFMYTGLNRQLSDVAGGIGAMTGFGGEDLTSLGPTSSSTSNNLVPDPHSKGSLPVVQPMGGENALTSFTSPICDLFIEVFDLKENNWLRRQAIIVILQQFLGGTIERKVRDTIINAFSHDSLERILYNFQEIMWPEGNKRSAMEPRTELEKDSTRLRASRKLGLLIPDVAANMIGRNNARRAARRGFGVLQDRRLNQHLFLCIIDEVVNALFPSEPS</sequence>
<evidence type="ECO:0000259" key="6">
    <source>
        <dbReference type="PROSITE" id="PS51207"/>
    </source>
</evidence>
<proteinExistence type="inferred from homology"/>